<evidence type="ECO:0000313" key="1">
    <source>
        <dbReference type="EMBL" id="QKE89926.1"/>
    </source>
</evidence>
<keyword evidence="2" id="KW-1185">Reference proteome</keyword>
<dbReference type="Proteomes" id="UP000500767">
    <property type="component" value="Chromosome"/>
</dbReference>
<reference evidence="1 2" key="1">
    <citation type="journal article" date="2014" name="World J. Microbiol. Biotechnol.">
        <title>Biodiversity and physiological characteristics of Antarctic and Arctic lichens-associated bacteria.</title>
        <authorList>
            <person name="Lee Y.M."/>
            <person name="Kim E.H."/>
            <person name="Lee H.K."/>
            <person name="Hong S.G."/>
        </authorList>
    </citation>
    <scope>NUCLEOTIDE SEQUENCE [LARGE SCALE GENOMIC DNA]</scope>
    <source>
        <strain evidence="1 2">PAMC 26569</strain>
    </source>
</reference>
<dbReference type="AlphaFoldDB" id="A0A6M8HNN1"/>
<dbReference type="RefSeq" id="WP_171834915.1">
    <property type="nucleotide sequence ID" value="NZ_CP053708.1"/>
</dbReference>
<gene>
    <name evidence="1" type="ORF">HN018_07590</name>
</gene>
<sequence length="206" mass="20946">MDRLSPITAEEPTIAPTGGSGAVRSTVYAALAIMIAAGAWVRFNDTIATLSPTLAAPAAGVAQQHQRQLEAGHPSGLLEIGLLPQGSAAAAVATMGLPQGDATSMVADLKRDRLRLVQLPLFDAGPATPDGMLGRAVQVSSGGYSRLIHLTRQPILVTLPIDHVGTVSFKVAGADPVGIGALTLSGPIELPVLATGQQLDIGVVAQ</sequence>
<evidence type="ECO:0000313" key="2">
    <source>
        <dbReference type="Proteomes" id="UP000500767"/>
    </source>
</evidence>
<proteinExistence type="predicted"/>
<accession>A0A6M8HNN1</accession>
<organism evidence="1 2">
    <name type="scientific">Lichenicola cladoniae</name>
    <dbReference type="NCBI Taxonomy" id="1484109"/>
    <lineage>
        <taxon>Bacteria</taxon>
        <taxon>Pseudomonadati</taxon>
        <taxon>Pseudomonadota</taxon>
        <taxon>Alphaproteobacteria</taxon>
        <taxon>Acetobacterales</taxon>
        <taxon>Acetobacteraceae</taxon>
        <taxon>Lichenicola</taxon>
    </lineage>
</organism>
<dbReference type="EMBL" id="CP053708">
    <property type="protein sequence ID" value="QKE89926.1"/>
    <property type="molecule type" value="Genomic_DNA"/>
</dbReference>
<protein>
    <submittedName>
        <fullName evidence="1">Uncharacterized protein</fullName>
    </submittedName>
</protein>
<dbReference type="KEGG" id="lck:HN018_07590"/>
<name>A0A6M8HNN1_9PROT</name>